<evidence type="ECO:0000256" key="5">
    <source>
        <dbReference type="ARBA" id="ARBA00023136"/>
    </source>
</evidence>
<dbReference type="PANTHER" id="PTHR21236:SF2">
    <property type="entry name" value="PROTEIN YIPF"/>
    <property type="match status" value="1"/>
</dbReference>
<dbReference type="GO" id="GO:0005802">
    <property type="term" value="C:trans-Golgi network"/>
    <property type="evidence" value="ECO:0007669"/>
    <property type="project" value="TreeGrafter"/>
</dbReference>
<dbReference type="OMA" id="GYTGQFF"/>
<evidence type="ECO:0000256" key="6">
    <source>
        <dbReference type="RuleBase" id="RU361264"/>
    </source>
</evidence>
<dbReference type="KEGG" id="bgt:106061465"/>
<dbReference type="PANTHER" id="PTHR21236">
    <property type="entry name" value="GOLGI MEMBRANE PROTEIN YIP1"/>
    <property type="match status" value="1"/>
</dbReference>
<sequence>MSGFNEQEGFYQTNFYDNQNYSFDANTQPQFGQEQQFGQFDYNYGVSSGYGGDRGFGAAEQSMYTGSILTPSTAAYQEKPIPGDTEEDEPPLLEELGINFDHIVQKTLAVLNPMKSADQSIMQDTDLAGPLVFCMAFGGSLLLTGKIHFGYIYGIGLVGCLAMYCLLSLMSLGGVSVGTIISVLGYCLLPMVFLSFSSVVLSLKGIFGLVLVSVTVLWCSISASKLFVSALQMDSQQLLVAYPCALVYGVFALLTVF</sequence>
<evidence type="ECO:0000256" key="2">
    <source>
        <dbReference type="ARBA" id="ARBA00010596"/>
    </source>
</evidence>
<reference evidence="9" key="1">
    <citation type="submission" date="2025-08" db="UniProtKB">
        <authorList>
            <consortium name="RefSeq"/>
        </authorList>
    </citation>
    <scope>IDENTIFICATION</scope>
</reference>
<accession>A0A9U8E6R3</accession>
<keyword evidence="4 6" id="KW-1133">Transmembrane helix</keyword>
<dbReference type="RefSeq" id="XP_013075073.2">
    <property type="nucleotide sequence ID" value="XM_013219619.2"/>
</dbReference>
<gene>
    <name evidence="9" type="primary">LOC106061465</name>
</gene>
<feature type="transmembrane region" description="Helical" evidence="6">
    <location>
        <begin position="151"/>
        <end position="169"/>
    </location>
</feature>
<name>A0A9U8E6R3_BIOGL</name>
<feature type="transmembrane region" description="Helical" evidence="6">
    <location>
        <begin position="206"/>
        <end position="227"/>
    </location>
</feature>
<organism evidence="8 9">
    <name type="scientific">Biomphalaria glabrata</name>
    <name type="common">Bloodfluke planorb</name>
    <name type="synonym">Freshwater snail</name>
    <dbReference type="NCBI Taxonomy" id="6526"/>
    <lineage>
        <taxon>Eukaryota</taxon>
        <taxon>Metazoa</taxon>
        <taxon>Spiralia</taxon>
        <taxon>Lophotrochozoa</taxon>
        <taxon>Mollusca</taxon>
        <taxon>Gastropoda</taxon>
        <taxon>Heterobranchia</taxon>
        <taxon>Euthyneura</taxon>
        <taxon>Panpulmonata</taxon>
        <taxon>Hygrophila</taxon>
        <taxon>Lymnaeoidea</taxon>
        <taxon>Planorbidae</taxon>
        <taxon>Biomphalaria</taxon>
    </lineage>
</organism>
<evidence type="ECO:0000256" key="1">
    <source>
        <dbReference type="ARBA" id="ARBA00004141"/>
    </source>
</evidence>
<proteinExistence type="inferred from homology"/>
<keyword evidence="5 6" id="KW-0472">Membrane</keyword>
<evidence type="ECO:0000256" key="4">
    <source>
        <dbReference type="ARBA" id="ARBA00022989"/>
    </source>
</evidence>
<evidence type="ECO:0000313" key="9">
    <source>
        <dbReference type="RefSeq" id="XP_013075073.2"/>
    </source>
</evidence>
<evidence type="ECO:0000256" key="3">
    <source>
        <dbReference type="ARBA" id="ARBA00022692"/>
    </source>
</evidence>
<dbReference type="GO" id="GO:0006888">
    <property type="term" value="P:endoplasmic reticulum to Golgi vesicle-mediated transport"/>
    <property type="evidence" value="ECO:0007669"/>
    <property type="project" value="InterPro"/>
</dbReference>
<comment type="subcellular location">
    <subcellularLocation>
        <location evidence="6">Golgi apparatus membrane</location>
        <topology evidence="6">Multi-pass membrane protein</topology>
    </subcellularLocation>
    <subcellularLocation>
        <location evidence="1">Membrane</location>
        <topology evidence="1">Multi-pass membrane protein</topology>
    </subcellularLocation>
</comment>
<dbReference type="GO" id="GO:0000139">
    <property type="term" value="C:Golgi membrane"/>
    <property type="evidence" value="ECO:0007669"/>
    <property type="project" value="UniProtKB-SubCell"/>
</dbReference>
<keyword evidence="3 6" id="KW-0812">Transmembrane</keyword>
<feature type="domain" description="Yip1" evidence="7">
    <location>
        <begin position="110"/>
        <end position="254"/>
    </location>
</feature>
<protein>
    <recommendedName>
        <fullName evidence="6">Protein YIPF</fullName>
    </recommendedName>
</protein>
<dbReference type="Pfam" id="PF04893">
    <property type="entry name" value="Yip1"/>
    <property type="match status" value="1"/>
</dbReference>
<dbReference type="OrthoDB" id="440385at2759"/>
<comment type="caution">
    <text evidence="6">Lacks conserved residue(s) required for the propagation of feature annotation.</text>
</comment>
<evidence type="ECO:0000313" key="8">
    <source>
        <dbReference type="Proteomes" id="UP001165740"/>
    </source>
</evidence>
<evidence type="ECO:0000259" key="7">
    <source>
        <dbReference type="Pfam" id="PF04893"/>
    </source>
</evidence>
<keyword evidence="8" id="KW-1185">Reference proteome</keyword>
<feature type="transmembrane region" description="Helical" evidence="6">
    <location>
        <begin position="239"/>
        <end position="256"/>
    </location>
</feature>
<dbReference type="Proteomes" id="UP001165740">
    <property type="component" value="Chromosome 8"/>
</dbReference>
<dbReference type="AlphaFoldDB" id="A0A9U8E6R3"/>
<dbReference type="GO" id="GO:0048280">
    <property type="term" value="P:vesicle fusion with Golgi apparatus"/>
    <property type="evidence" value="ECO:0007669"/>
    <property type="project" value="TreeGrafter"/>
</dbReference>
<dbReference type="InterPro" id="IPR045231">
    <property type="entry name" value="Yip1/4-like"/>
</dbReference>
<dbReference type="InterPro" id="IPR006977">
    <property type="entry name" value="Yip1_dom"/>
</dbReference>
<comment type="similarity">
    <text evidence="2 6">Belongs to the YIP1 family.</text>
</comment>
<feature type="transmembrane region" description="Helical" evidence="6">
    <location>
        <begin position="175"/>
        <end position="194"/>
    </location>
</feature>
<dbReference type="GeneID" id="106061465"/>